<protein>
    <submittedName>
        <fullName evidence="1">Uncharacterized protein</fullName>
    </submittedName>
</protein>
<accession>A0A845GG15</accession>
<evidence type="ECO:0000313" key="2">
    <source>
        <dbReference type="Proteomes" id="UP000447355"/>
    </source>
</evidence>
<gene>
    <name evidence="1" type="ORF">GTP90_00535</name>
</gene>
<dbReference type="RefSeq" id="WP_161081615.1">
    <property type="nucleotide sequence ID" value="NZ_WWCX01000001.1"/>
</dbReference>
<dbReference type="EMBL" id="WWCX01000001">
    <property type="protein sequence ID" value="MYM92342.1"/>
    <property type="molecule type" value="Genomic_DNA"/>
</dbReference>
<reference evidence="1" key="1">
    <citation type="submission" date="2019-12" db="EMBL/GenBank/DDBJ databases">
        <title>Novel species isolated from a subtropical stream in China.</title>
        <authorList>
            <person name="Lu H."/>
        </authorList>
    </citation>
    <scope>NUCLEOTIDE SEQUENCE [LARGE SCALE GENOMIC DNA]</scope>
    <source>
        <strain evidence="1">FT81W</strain>
    </source>
</reference>
<dbReference type="Proteomes" id="UP000447355">
    <property type="component" value="Unassembled WGS sequence"/>
</dbReference>
<organism evidence="1 2">
    <name type="scientific">Duganella vulcania</name>
    <dbReference type="NCBI Taxonomy" id="2692166"/>
    <lineage>
        <taxon>Bacteria</taxon>
        <taxon>Pseudomonadati</taxon>
        <taxon>Pseudomonadota</taxon>
        <taxon>Betaproteobacteria</taxon>
        <taxon>Burkholderiales</taxon>
        <taxon>Oxalobacteraceae</taxon>
        <taxon>Telluria group</taxon>
        <taxon>Duganella</taxon>
    </lineage>
</organism>
<proteinExistence type="predicted"/>
<name>A0A845GG15_9BURK</name>
<comment type="caution">
    <text evidence="1">The sequence shown here is derived from an EMBL/GenBank/DDBJ whole genome shotgun (WGS) entry which is preliminary data.</text>
</comment>
<evidence type="ECO:0000313" key="1">
    <source>
        <dbReference type="EMBL" id="MYM92342.1"/>
    </source>
</evidence>
<dbReference type="AlphaFoldDB" id="A0A845GG15"/>
<sequence length="287" mass="32038">MNTVADRVSEHSATAQRIQELESALAAAITYMRRLPPHPQTYHAAQAAETALRKEQGALHGQPLNVQWQTIDGITLIEGRLDGDRLEMLSPVMRPAGAAGNAKWQKMVCDALGRGLVIDFDAAKRTGRIRNQFLAPTSPLDWGYDQLGKSHMTQKEEFLQALERFADQVGLKDLLHVGLPRKPWFYLDLPEEPYNQVSDPIYHQAWWLLANLSGVINQPGLAPQESVISRALHTSNPSHHRGALEAYAGPRLSFTDLGQLFQLPVTRPDTEEAMLLVNLISSYRQLP</sequence>